<name>A0A9Q3JHE8_9BASI</name>
<dbReference type="Proteomes" id="UP000765509">
    <property type="component" value="Unassembled WGS sequence"/>
</dbReference>
<evidence type="ECO:0000259" key="1">
    <source>
        <dbReference type="Pfam" id="PF20515"/>
    </source>
</evidence>
<evidence type="ECO:0000313" key="3">
    <source>
        <dbReference type="Proteomes" id="UP000765509"/>
    </source>
</evidence>
<dbReference type="Pfam" id="PF20515">
    <property type="entry name" value="2OG-FeII_Oxy_6"/>
    <property type="match status" value="1"/>
</dbReference>
<dbReference type="AlphaFoldDB" id="A0A9Q3JHE8"/>
<reference evidence="2" key="1">
    <citation type="submission" date="2021-03" db="EMBL/GenBank/DDBJ databases">
        <title>Draft genome sequence of rust myrtle Austropuccinia psidii MF-1, a brazilian biotype.</title>
        <authorList>
            <person name="Quecine M.C."/>
            <person name="Pachon D.M.R."/>
            <person name="Bonatelli M.L."/>
            <person name="Correr F.H."/>
            <person name="Franceschini L.M."/>
            <person name="Leite T.F."/>
            <person name="Margarido G.R.A."/>
            <person name="Almeida C.A."/>
            <person name="Ferrarezi J.A."/>
            <person name="Labate C.A."/>
        </authorList>
    </citation>
    <scope>NUCLEOTIDE SEQUENCE</scope>
    <source>
        <strain evidence="2">MF-1</strain>
    </source>
</reference>
<sequence>MISPSNNQFPLSLAISHQSSDHLTVGTQPNELNVPKLSLIPHDVKSVGTQPHNHDDLTDENFLKHNKPKSRKQRRMLLYMNQKAAQLGLYNPSFFILTLGKKKNENASWLKLPQHKQLPRPYVLINRHNKPYLPIFMYQIHPFSSPTPVFHKIQKLIITLNKLANNRQNITTNSDMLDGIMKGIGFCQGSDSGRSSGVYARKVGLTQKTIDEDNEQWSTLQEFDDFIHSRIQGFSNNALKDNQEIMHAANLNGIPTNHPISKLIQML</sequence>
<organism evidence="2 3">
    <name type="scientific">Austropuccinia psidii MF-1</name>
    <dbReference type="NCBI Taxonomy" id="1389203"/>
    <lineage>
        <taxon>Eukaryota</taxon>
        <taxon>Fungi</taxon>
        <taxon>Dikarya</taxon>
        <taxon>Basidiomycota</taxon>
        <taxon>Pucciniomycotina</taxon>
        <taxon>Pucciniomycetes</taxon>
        <taxon>Pucciniales</taxon>
        <taxon>Sphaerophragmiaceae</taxon>
        <taxon>Austropuccinia</taxon>
    </lineage>
</organism>
<gene>
    <name evidence="2" type="ORF">O181_101542</name>
</gene>
<evidence type="ECO:0000313" key="2">
    <source>
        <dbReference type="EMBL" id="MBW0561827.1"/>
    </source>
</evidence>
<dbReference type="InterPro" id="IPR046798">
    <property type="entry name" value="2OG-FeII_Oxy_6"/>
</dbReference>
<keyword evidence="3" id="KW-1185">Reference proteome</keyword>
<dbReference type="EMBL" id="AVOT02071573">
    <property type="protein sequence ID" value="MBW0561827.1"/>
    <property type="molecule type" value="Genomic_DNA"/>
</dbReference>
<feature type="domain" description="Tet-like 2OG-Fe(II) oxygenase" evidence="1">
    <location>
        <begin position="165"/>
        <end position="254"/>
    </location>
</feature>
<proteinExistence type="predicted"/>
<comment type="caution">
    <text evidence="2">The sequence shown here is derived from an EMBL/GenBank/DDBJ whole genome shotgun (WGS) entry which is preliminary data.</text>
</comment>
<protein>
    <recommendedName>
        <fullName evidence="1">Tet-like 2OG-Fe(II) oxygenase domain-containing protein</fullName>
    </recommendedName>
</protein>
<dbReference type="OrthoDB" id="2514304at2759"/>
<accession>A0A9Q3JHE8</accession>